<dbReference type="AlphaFoldDB" id="A0A6A4EJ99"/>
<feature type="chain" id="PRO_5025509368" description="Secreted protein" evidence="1">
    <location>
        <begin position="21"/>
        <end position="83"/>
    </location>
</feature>
<accession>A0A6A4EJ99</accession>
<evidence type="ECO:0008006" key="4">
    <source>
        <dbReference type="Google" id="ProtNLM"/>
    </source>
</evidence>
<proteinExistence type="predicted"/>
<dbReference type="Proteomes" id="UP000434957">
    <property type="component" value="Unassembled WGS sequence"/>
</dbReference>
<gene>
    <name evidence="2" type="ORF">PR003_g17012</name>
</gene>
<sequence length="83" mass="9373">MVHRTQCWLAISWAFRTCRASRILCILSLQAPHTKGFRFGKQFRVGIGECAGISTRHGWNCRPSSSSTPCNCWARGSASRRRC</sequence>
<comment type="caution">
    <text evidence="2">The sequence shown here is derived from an EMBL/GenBank/DDBJ whole genome shotgun (WGS) entry which is preliminary data.</text>
</comment>
<evidence type="ECO:0000313" key="3">
    <source>
        <dbReference type="Proteomes" id="UP000434957"/>
    </source>
</evidence>
<dbReference type="EMBL" id="QXFT01001279">
    <property type="protein sequence ID" value="KAE9323239.1"/>
    <property type="molecule type" value="Genomic_DNA"/>
</dbReference>
<protein>
    <recommendedName>
        <fullName evidence="4">Secreted protein</fullName>
    </recommendedName>
</protein>
<evidence type="ECO:0000256" key="1">
    <source>
        <dbReference type="SAM" id="SignalP"/>
    </source>
</evidence>
<organism evidence="2 3">
    <name type="scientific">Phytophthora rubi</name>
    <dbReference type="NCBI Taxonomy" id="129364"/>
    <lineage>
        <taxon>Eukaryota</taxon>
        <taxon>Sar</taxon>
        <taxon>Stramenopiles</taxon>
        <taxon>Oomycota</taxon>
        <taxon>Peronosporomycetes</taxon>
        <taxon>Peronosporales</taxon>
        <taxon>Peronosporaceae</taxon>
        <taxon>Phytophthora</taxon>
    </lineage>
</organism>
<evidence type="ECO:0000313" key="2">
    <source>
        <dbReference type="EMBL" id="KAE9323239.1"/>
    </source>
</evidence>
<feature type="signal peptide" evidence="1">
    <location>
        <begin position="1"/>
        <end position="20"/>
    </location>
</feature>
<reference evidence="2 3" key="1">
    <citation type="submission" date="2018-08" db="EMBL/GenBank/DDBJ databases">
        <title>Genomic investigation of the strawberry pathogen Phytophthora fragariae indicates pathogenicity is determined by transcriptional variation in three key races.</title>
        <authorList>
            <person name="Adams T.M."/>
            <person name="Armitage A.D."/>
            <person name="Sobczyk M.K."/>
            <person name="Bates H.J."/>
            <person name="Dunwell J.M."/>
            <person name="Nellist C.F."/>
            <person name="Harrison R.J."/>
        </authorList>
    </citation>
    <scope>NUCLEOTIDE SEQUENCE [LARGE SCALE GENOMIC DNA]</scope>
    <source>
        <strain evidence="2 3">SCRP333</strain>
    </source>
</reference>
<keyword evidence="1" id="KW-0732">Signal</keyword>
<name>A0A6A4EJ99_9STRA</name>
<keyword evidence="3" id="KW-1185">Reference proteome</keyword>